<organism evidence="9 10">
    <name type="scientific">Gloeomargarita lithophora Alchichica-D10</name>
    <dbReference type="NCBI Taxonomy" id="1188229"/>
    <lineage>
        <taxon>Bacteria</taxon>
        <taxon>Bacillati</taxon>
        <taxon>Cyanobacteriota</taxon>
        <taxon>Cyanophyceae</taxon>
        <taxon>Gloeomargaritales</taxon>
        <taxon>Gloeomargaritaceae</taxon>
        <taxon>Gloeomargarita</taxon>
    </lineage>
</organism>
<feature type="domain" description="Glucosamine/galactosamine-6-phosphate isomerase" evidence="8">
    <location>
        <begin position="8"/>
        <end position="227"/>
    </location>
</feature>
<dbReference type="RefSeq" id="WP_071455386.1">
    <property type="nucleotide sequence ID" value="NZ_CP017675.1"/>
</dbReference>
<dbReference type="InterPro" id="IPR006148">
    <property type="entry name" value="Glc/Gal-6P_isomerase"/>
</dbReference>
<dbReference type="EC" id="3.1.1.31" evidence="5 7"/>
<sequence length="236" mass="26092">MNQVICPDLETLTTQALMLIQKRVFASIDQQGRATLALAGGSTPKRLYQQIAAQSWPWHQIHVFWGDERFVPPDHPDSNYQMTRTAWLDRVAMPGSNIHPMPTVPLTPTAAAEAYEQELQAFFALQPGEFPVFDVILLGMGDDGHTASLFPHTAALQVCDRAVTVGQKGEEPRLTLTIPTLNFGRCVIFMVAGANKAHAYTQVTASQPNGEQYPAALIRPQGGDLWWLVESTILER</sequence>
<dbReference type="GO" id="GO:0017057">
    <property type="term" value="F:6-phosphogluconolactonase activity"/>
    <property type="evidence" value="ECO:0007669"/>
    <property type="project" value="UniProtKB-UniRule"/>
</dbReference>
<evidence type="ECO:0000256" key="5">
    <source>
        <dbReference type="ARBA" id="ARBA00013198"/>
    </source>
</evidence>
<dbReference type="AlphaFoldDB" id="A0A1J0AGM0"/>
<comment type="catalytic activity">
    <reaction evidence="1 7">
        <text>6-phospho-D-glucono-1,5-lactone + H2O = 6-phospho-D-gluconate + H(+)</text>
        <dbReference type="Rhea" id="RHEA:12556"/>
        <dbReference type="ChEBI" id="CHEBI:15377"/>
        <dbReference type="ChEBI" id="CHEBI:15378"/>
        <dbReference type="ChEBI" id="CHEBI:57955"/>
        <dbReference type="ChEBI" id="CHEBI:58759"/>
        <dbReference type="EC" id="3.1.1.31"/>
    </reaction>
</comment>
<dbReference type="PANTHER" id="PTHR11054:SF0">
    <property type="entry name" value="6-PHOSPHOGLUCONOLACTONASE"/>
    <property type="match status" value="1"/>
</dbReference>
<keyword evidence="7 9" id="KW-0378">Hydrolase</keyword>
<evidence type="ECO:0000256" key="4">
    <source>
        <dbReference type="ARBA" id="ARBA00010662"/>
    </source>
</evidence>
<evidence type="ECO:0000256" key="7">
    <source>
        <dbReference type="RuleBase" id="RU365095"/>
    </source>
</evidence>
<accession>A0A1J0AGM0</accession>
<dbReference type="GO" id="GO:0005975">
    <property type="term" value="P:carbohydrate metabolic process"/>
    <property type="evidence" value="ECO:0007669"/>
    <property type="project" value="UniProtKB-UniRule"/>
</dbReference>
<dbReference type="Gene3D" id="3.40.50.1360">
    <property type="match status" value="1"/>
</dbReference>
<comment type="similarity">
    <text evidence="4 7">Belongs to the glucosamine/galactosamine-6-phosphate isomerase family. 6-phosphogluconolactonase subfamily.</text>
</comment>
<evidence type="ECO:0000256" key="2">
    <source>
        <dbReference type="ARBA" id="ARBA00002681"/>
    </source>
</evidence>
<dbReference type="NCBIfam" id="TIGR01198">
    <property type="entry name" value="pgl"/>
    <property type="match status" value="1"/>
</dbReference>
<dbReference type="Proteomes" id="UP000180235">
    <property type="component" value="Chromosome"/>
</dbReference>
<dbReference type="CDD" id="cd01400">
    <property type="entry name" value="6PGL"/>
    <property type="match status" value="1"/>
</dbReference>
<reference evidence="9 10" key="1">
    <citation type="submission" date="2016-10" db="EMBL/GenBank/DDBJ databases">
        <title>Description of Gloeomargarita lithophora gen. nov., sp. nov., a thylakoid-bearing basal-branching cyanobacterium with intracellular carbonates, and proposal for Gloeomargaritales ord. nov.</title>
        <authorList>
            <person name="Moreira D."/>
            <person name="Tavera R."/>
            <person name="Benzerara K."/>
            <person name="Skouri-Panet F."/>
            <person name="Couradeau E."/>
            <person name="Gerard E."/>
            <person name="Loussert C."/>
            <person name="Novelo E."/>
            <person name="Zivanovic Y."/>
            <person name="Lopez-Garcia P."/>
        </authorList>
    </citation>
    <scope>NUCLEOTIDE SEQUENCE [LARGE SCALE GENOMIC DNA]</scope>
    <source>
        <strain evidence="9 10">D10</strain>
    </source>
</reference>
<dbReference type="SUPFAM" id="SSF100950">
    <property type="entry name" value="NagB/RpiA/CoA transferase-like"/>
    <property type="match status" value="1"/>
</dbReference>
<dbReference type="STRING" id="1188229.GlitD10_2692"/>
<evidence type="ECO:0000256" key="3">
    <source>
        <dbReference type="ARBA" id="ARBA00004961"/>
    </source>
</evidence>
<dbReference type="OrthoDB" id="9810967at2"/>
<keyword evidence="10" id="KW-1185">Reference proteome</keyword>
<dbReference type="Pfam" id="PF01182">
    <property type="entry name" value="Glucosamine_iso"/>
    <property type="match status" value="1"/>
</dbReference>
<dbReference type="GO" id="GO:0006098">
    <property type="term" value="P:pentose-phosphate shunt"/>
    <property type="evidence" value="ECO:0007669"/>
    <property type="project" value="UniProtKB-UniPathway"/>
</dbReference>
<evidence type="ECO:0000259" key="8">
    <source>
        <dbReference type="Pfam" id="PF01182"/>
    </source>
</evidence>
<proteinExistence type="inferred from homology"/>
<name>A0A1J0AGM0_9CYAN</name>
<evidence type="ECO:0000313" key="10">
    <source>
        <dbReference type="Proteomes" id="UP000180235"/>
    </source>
</evidence>
<comment type="function">
    <text evidence="2 7">Hydrolysis of 6-phosphogluconolactone to 6-phosphogluconate.</text>
</comment>
<dbReference type="KEGG" id="glt:GlitD10_2692"/>
<evidence type="ECO:0000256" key="6">
    <source>
        <dbReference type="ARBA" id="ARBA00020337"/>
    </source>
</evidence>
<protein>
    <recommendedName>
        <fullName evidence="6 7">6-phosphogluconolactonase</fullName>
        <shortName evidence="7">6PGL</shortName>
        <ecNumber evidence="5 7">3.1.1.31</ecNumber>
    </recommendedName>
</protein>
<evidence type="ECO:0000256" key="1">
    <source>
        <dbReference type="ARBA" id="ARBA00000832"/>
    </source>
</evidence>
<dbReference type="InterPro" id="IPR037171">
    <property type="entry name" value="NagB/RpiA_transferase-like"/>
</dbReference>
<dbReference type="EMBL" id="CP017675">
    <property type="protein sequence ID" value="APB35035.1"/>
    <property type="molecule type" value="Genomic_DNA"/>
</dbReference>
<gene>
    <name evidence="7 9" type="primary">pgl</name>
    <name evidence="9" type="ORF">GlitD10_2692</name>
</gene>
<dbReference type="InterPro" id="IPR005900">
    <property type="entry name" value="6-phosphogluconolactonase_DevB"/>
</dbReference>
<comment type="pathway">
    <text evidence="3 7">Carbohydrate degradation; pentose phosphate pathway; D-ribulose 5-phosphate from D-glucose 6-phosphate (oxidative stage): step 2/3.</text>
</comment>
<evidence type="ECO:0000313" key="9">
    <source>
        <dbReference type="EMBL" id="APB35035.1"/>
    </source>
</evidence>
<dbReference type="PANTHER" id="PTHR11054">
    <property type="entry name" value="6-PHOSPHOGLUCONOLACTONASE"/>
    <property type="match status" value="1"/>
</dbReference>
<dbReference type="InterPro" id="IPR039104">
    <property type="entry name" value="6PGL"/>
</dbReference>
<dbReference type="UniPathway" id="UPA00115">
    <property type="reaction ID" value="UER00409"/>
</dbReference>